<organism evidence="2 3">
    <name type="scientific">Bacillus subtilis</name>
    <dbReference type="NCBI Taxonomy" id="1423"/>
    <lineage>
        <taxon>Bacteria</taxon>
        <taxon>Bacillati</taxon>
        <taxon>Bacillota</taxon>
        <taxon>Bacilli</taxon>
        <taxon>Bacillales</taxon>
        <taxon>Bacillaceae</taxon>
        <taxon>Bacillus</taxon>
    </lineage>
</organism>
<dbReference type="AlphaFoldDB" id="A0A8I2B9G8"/>
<dbReference type="InterPro" id="IPR010359">
    <property type="entry name" value="IrrE_HExxH"/>
</dbReference>
<evidence type="ECO:0000313" key="3">
    <source>
        <dbReference type="Proteomes" id="UP000665181"/>
    </source>
</evidence>
<protein>
    <submittedName>
        <fullName evidence="2">ImmA/IrrE family metallo-endopeptidase</fullName>
    </submittedName>
</protein>
<name>A0A8I2B9G8_BACIU</name>
<gene>
    <name evidence="2" type="ORF">J5227_21260</name>
</gene>
<sequence>MYQLSLLEDRIKTIYTGIGIVDPGTWDLELIADRLKIIVHYKNRSSVAVKLLGMACIILDSRLSKKKQWEDFSHELCHHINHVGVQYKLPPLFRELQENQANAFMYHFAVPSFMLKNIKLPATKRESISLISDLFQVTHPFAEKRLDMYFRKLFSFKYQSFMIQKNKEREKILYANN</sequence>
<evidence type="ECO:0000259" key="1">
    <source>
        <dbReference type="Pfam" id="PF06114"/>
    </source>
</evidence>
<reference evidence="2" key="1">
    <citation type="submission" date="2021-03" db="EMBL/GenBank/DDBJ databases">
        <title>Isolation of Bacillus subtilis from fermented food sample.</title>
        <authorList>
            <person name="Lakshmanan V."/>
            <person name="Athira K."/>
            <person name="Rajagopal K."/>
        </authorList>
    </citation>
    <scope>NUCLEOTIDE SEQUENCE</scope>
    <source>
        <strain evidence="2">S1</strain>
    </source>
</reference>
<dbReference type="Proteomes" id="UP000665181">
    <property type="component" value="Unassembled WGS sequence"/>
</dbReference>
<dbReference type="Pfam" id="PF06114">
    <property type="entry name" value="Peptidase_M78"/>
    <property type="match status" value="1"/>
</dbReference>
<evidence type="ECO:0000313" key="2">
    <source>
        <dbReference type="EMBL" id="MBO3796769.1"/>
    </source>
</evidence>
<proteinExistence type="predicted"/>
<dbReference type="EMBL" id="JAGFPW010000032">
    <property type="protein sequence ID" value="MBO3796769.1"/>
    <property type="molecule type" value="Genomic_DNA"/>
</dbReference>
<feature type="domain" description="IrrE N-terminal-like" evidence="1">
    <location>
        <begin position="39"/>
        <end position="146"/>
    </location>
</feature>
<comment type="caution">
    <text evidence="2">The sequence shown here is derived from an EMBL/GenBank/DDBJ whole genome shotgun (WGS) entry which is preliminary data.</text>
</comment>
<dbReference type="RefSeq" id="WP_186453351.1">
    <property type="nucleotide sequence ID" value="NZ_JAGFPW010000032.1"/>
</dbReference>
<accession>A0A8I2B9G8</accession>